<evidence type="ECO:0000313" key="9">
    <source>
        <dbReference type="EMBL" id="GIN58042.1"/>
    </source>
</evidence>
<dbReference type="InterPro" id="IPR020930">
    <property type="entry name" value="Ribosomal_uL5_bac-type"/>
</dbReference>
<comment type="subunit">
    <text evidence="5">Part of the 50S ribosomal subunit; part of the 5S rRNA/L5/L18/L25 subcomplex. Contacts the 5S rRNA. Binds to the 5S rRNA independently of L5 and L18.</text>
</comment>
<evidence type="ECO:0000256" key="2">
    <source>
        <dbReference type="ARBA" id="ARBA00022884"/>
    </source>
</evidence>
<name>A0ABQ4KJG5_9BACI</name>
<feature type="domain" description="Large ribosomal subunit protein bL25 L25" evidence="7">
    <location>
        <begin position="5"/>
        <end position="91"/>
    </location>
</feature>
<dbReference type="Pfam" id="PF01386">
    <property type="entry name" value="Ribosomal_L25p"/>
    <property type="match status" value="1"/>
</dbReference>
<protein>
    <recommendedName>
        <fullName evidence="5">Large ribosomal subunit protein bL25</fullName>
    </recommendedName>
    <alternativeName>
        <fullName evidence="5">General stress protein CTC</fullName>
    </alternativeName>
</protein>
<evidence type="ECO:0000256" key="4">
    <source>
        <dbReference type="ARBA" id="ARBA00023274"/>
    </source>
</evidence>
<accession>A0ABQ4KJG5</accession>
<dbReference type="NCBIfam" id="NF004133">
    <property type="entry name" value="PRK05618.2-4"/>
    <property type="match status" value="1"/>
</dbReference>
<proteinExistence type="inferred from homology"/>
<dbReference type="Gene3D" id="2.40.240.10">
    <property type="entry name" value="Ribosomal Protein L25, Chain P"/>
    <property type="match status" value="1"/>
</dbReference>
<dbReference type="Pfam" id="PF14693">
    <property type="entry name" value="Ribosomal_TL5_C"/>
    <property type="match status" value="1"/>
</dbReference>
<dbReference type="InterPro" id="IPR020057">
    <property type="entry name" value="Ribosomal_bL25_b-dom"/>
</dbReference>
<dbReference type="CDD" id="cd00495">
    <property type="entry name" value="Ribosomal_L25_TL5_CTC"/>
    <property type="match status" value="1"/>
</dbReference>
<dbReference type="NCBIfam" id="TIGR00731">
    <property type="entry name" value="bL25_bact_ctc"/>
    <property type="match status" value="1"/>
</dbReference>
<dbReference type="PANTHER" id="PTHR33284:SF1">
    <property type="entry name" value="RIBOSOMAL PROTEIN L25_GLN-TRNA SYNTHETASE, ANTI-CODON-BINDING DOMAIN-CONTAINING PROTEIN"/>
    <property type="match status" value="1"/>
</dbReference>
<comment type="similarity">
    <text evidence="5">Belongs to the bacterial ribosomal protein bL25 family. CTC subfamily.</text>
</comment>
<keyword evidence="3 5" id="KW-0689">Ribosomal protein</keyword>
<dbReference type="InterPro" id="IPR001021">
    <property type="entry name" value="Ribosomal_bL25_long"/>
</dbReference>
<dbReference type="SUPFAM" id="SSF50715">
    <property type="entry name" value="Ribosomal protein L25-like"/>
    <property type="match status" value="1"/>
</dbReference>
<keyword evidence="10" id="KW-1185">Reference proteome</keyword>
<keyword evidence="4 5" id="KW-0687">Ribonucleoprotein</keyword>
<keyword evidence="2 5" id="KW-0694">RNA-binding</keyword>
<evidence type="ECO:0000256" key="5">
    <source>
        <dbReference type="HAMAP-Rule" id="MF_01334"/>
    </source>
</evidence>
<evidence type="ECO:0000259" key="8">
    <source>
        <dbReference type="Pfam" id="PF14693"/>
    </source>
</evidence>
<gene>
    <name evidence="5 9" type="primary">rplY</name>
    <name evidence="5" type="synonym">ctc</name>
    <name evidence="9" type="ORF">J8TS2_23610</name>
</gene>
<dbReference type="HAMAP" id="MF_01334">
    <property type="entry name" value="Ribosomal_bL25_CTC"/>
    <property type="match status" value="1"/>
</dbReference>
<dbReference type="RefSeq" id="WP_158324490.1">
    <property type="nucleotide sequence ID" value="NZ_BORB01000018.1"/>
</dbReference>
<dbReference type="Proteomes" id="UP000679950">
    <property type="component" value="Unassembled WGS sequence"/>
</dbReference>
<dbReference type="InterPro" id="IPR029751">
    <property type="entry name" value="Ribosomal_L25_dom"/>
</dbReference>
<dbReference type="GO" id="GO:0005840">
    <property type="term" value="C:ribosome"/>
    <property type="evidence" value="ECO:0007669"/>
    <property type="project" value="UniProtKB-KW"/>
</dbReference>
<evidence type="ECO:0000256" key="1">
    <source>
        <dbReference type="ARBA" id="ARBA00022730"/>
    </source>
</evidence>
<keyword evidence="1 5" id="KW-0699">rRNA-binding</keyword>
<evidence type="ECO:0000259" key="7">
    <source>
        <dbReference type="Pfam" id="PF01386"/>
    </source>
</evidence>
<evidence type="ECO:0000256" key="6">
    <source>
        <dbReference type="SAM" id="MobiDB-lite"/>
    </source>
</evidence>
<evidence type="ECO:0000256" key="3">
    <source>
        <dbReference type="ARBA" id="ARBA00022980"/>
    </source>
</evidence>
<dbReference type="Gene3D" id="2.170.120.20">
    <property type="entry name" value="Ribosomal protein L25, beta domain"/>
    <property type="match status" value="1"/>
</dbReference>
<dbReference type="InterPro" id="IPR037121">
    <property type="entry name" value="Ribosomal_bL25_C"/>
</dbReference>
<organism evidence="9 10">
    <name type="scientific">Lederbergia ruris</name>
    <dbReference type="NCBI Taxonomy" id="217495"/>
    <lineage>
        <taxon>Bacteria</taxon>
        <taxon>Bacillati</taxon>
        <taxon>Bacillota</taxon>
        <taxon>Bacilli</taxon>
        <taxon>Bacillales</taxon>
        <taxon>Bacillaceae</taxon>
        <taxon>Lederbergia</taxon>
    </lineage>
</organism>
<evidence type="ECO:0000313" key="10">
    <source>
        <dbReference type="Proteomes" id="UP000679950"/>
    </source>
</evidence>
<dbReference type="PANTHER" id="PTHR33284">
    <property type="entry name" value="RIBOSOMAL PROTEIN L25/GLN-TRNA SYNTHETASE, ANTI-CODON-BINDING DOMAIN-CONTAINING PROTEIN"/>
    <property type="match status" value="1"/>
</dbReference>
<dbReference type="InterPro" id="IPR020056">
    <property type="entry name" value="Rbsml_bL25/Gln-tRNA_synth_N"/>
</dbReference>
<feature type="domain" description="Large ribosomal subunit protein bL25 beta" evidence="8">
    <location>
        <begin position="100"/>
        <end position="182"/>
    </location>
</feature>
<reference evidence="9 10" key="1">
    <citation type="submission" date="2021-03" db="EMBL/GenBank/DDBJ databases">
        <title>Antimicrobial resistance genes in bacteria isolated from Japanese honey, and their potential for conferring macrolide and lincosamide resistance in the American foulbrood pathogen Paenibacillus larvae.</title>
        <authorList>
            <person name="Okamoto M."/>
            <person name="Kumagai M."/>
            <person name="Kanamori H."/>
            <person name="Takamatsu D."/>
        </authorList>
    </citation>
    <scope>NUCLEOTIDE SEQUENCE [LARGE SCALE GENOMIC DNA]</scope>
    <source>
        <strain evidence="9 10">J8TS2</strain>
    </source>
</reference>
<dbReference type="InterPro" id="IPR011035">
    <property type="entry name" value="Ribosomal_bL25/Gln-tRNA_synth"/>
</dbReference>
<dbReference type="EMBL" id="BORB01000018">
    <property type="protein sequence ID" value="GIN58042.1"/>
    <property type="molecule type" value="Genomic_DNA"/>
</dbReference>
<comment type="caution">
    <text evidence="9">The sequence shown here is derived from an EMBL/GenBank/DDBJ whole genome shotgun (WGS) entry which is preliminary data.</text>
</comment>
<sequence>MESVLTANRREHGRRSQLTKIRERGDIPAVVYGYRVENTPIFVNSIDFIKTMREVGRNGVISLDLGENKVNVILHEYQQDPIKNEVLHADFLAVDMKQEIDALVRVELVGEAEGAKQGGITQQILYELSVTATPNNIPEVFEVDITDLQIGDTLTVGDIKDKYNITINHEEIETIATVQPPREEEVEEPSDTQTEPEVIGEDKSADE</sequence>
<comment type="function">
    <text evidence="5">This is one of the proteins that binds to the 5S RNA in the ribosome where it forms part of the central protuberance.</text>
</comment>
<feature type="region of interest" description="Disordered" evidence="6">
    <location>
        <begin position="176"/>
        <end position="207"/>
    </location>
</feature>